<protein>
    <recommendedName>
        <fullName evidence="1">Hemerythrin-like domain-containing protein</fullName>
    </recommendedName>
</protein>
<feature type="domain" description="Hemerythrin-like" evidence="1">
    <location>
        <begin position="26"/>
        <end position="154"/>
    </location>
</feature>
<reference evidence="2 3" key="1">
    <citation type="submission" date="2019-12" db="EMBL/GenBank/DDBJ databases">
        <authorList>
            <person name="Huq M.A."/>
        </authorList>
    </citation>
    <scope>NUCLEOTIDE SEQUENCE [LARGE SCALE GENOMIC DNA]</scope>
    <source>
        <strain evidence="2 3">MAH-20</strain>
    </source>
</reference>
<sequence length="161" mass="18352">MTRGRFIRRALVAPLSHGTCLMSELARLRDDHLTLGRLFRRLGDVIEQQDPPPQVELFELRRELVSTLLAHLKLEDWALYPRLIGSADPTISATGQWFKDEMGGLAPAFLAYSEKWNAGTIDADWAGYCRDTRGILDALRNRLARENRELLPLLERLDRAA</sequence>
<evidence type="ECO:0000313" key="2">
    <source>
        <dbReference type="EMBL" id="MVO76506.1"/>
    </source>
</evidence>
<accession>A0A6I4IWQ4</accession>
<dbReference type="AlphaFoldDB" id="A0A6I4IWQ4"/>
<comment type="caution">
    <text evidence="2">The sequence shown here is derived from an EMBL/GenBank/DDBJ whole genome shotgun (WGS) entry which is preliminary data.</text>
</comment>
<dbReference type="InterPro" id="IPR012312">
    <property type="entry name" value="Hemerythrin-like"/>
</dbReference>
<evidence type="ECO:0000259" key="1">
    <source>
        <dbReference type="Pfam" id="PF01814"/>
    </source>
</evidence>
<keyword evidence="3" id="KW-1185">Reference proteome</keyword>
<dbReference type="Proteomes" id="UP000441389">
    <property type="component" value="Unassembled WGS sequence"/>
</dbReference>
<dbReference type="Gene3D" id="1.20.120.520">
    <property type="entry name" value="nmb1532 protein domain like"/>
    <property type="match status" value="1"/>
</dbReference>
<gene>
    <name evidence="2" type="ORF">GON01_00935</name>
</gene>
<proteinExistence type="predicted"/>
<dbReference type="EMBL" id="WQMS01000001">
    <property type="protein sequence ID" value="MVO76506.1"/>
    <property type="molecule type" value="Genomic_DNA"/>
</dbReference>
<organism evidence="2 3">
    <name type="scientific">Sphingomonas horti</name>
    <dbReference type="NCBI Taxonomy" id="2682842"/>
    <lineage>
        <taxon>Bacteria</taxon>
        <taxon>Pseudomonadati</taxon>
        <taxon>Pseudomonadota</taxon>
        <taxon>Alphaproteobacteria</taxon>
        <taxon>Sphingomonadales</taxon>
        <taxon>Sphingomonadaceae</taxon>
        <taxon>Sphingomonas</taxon>
    </lineage>
</organism>
<evidence type="ECO:0000313" key="3">
    <source>
        <dbReference type="Proteomes" id="UP000441389"/>
    </source>
</evidence>
<dbReference type="Pfam" id="PF01814">
    <property type="entry name" value="Hemerythrin"/>
    <property type="match status" value="1"/>
</dbReference>
<name>A0A6I4IWQ4_9SPHN</name>